<feature type="transmembrane region" description="Helical" evidence="6">
    <location>
        <begin position="90"/>
        <end position="118"/>
    </location>
</feature>
<proteinExistence type="predicted"/>
<dbReference type="GO" id="GO:0005886">
    <property type="term" value="C:plasma membrane"/>
    <property type="evidence" value="ECO:0007669"/>
    <property type="project" value="UniProtKB-SubCell"/>
</dbReference>
<evidence type="ECO:0000256" key="3">
    <source>
        <dbReference type="ARBA" id="ARBA00022692"/>
    </source>
</evidence>
<dbReference type="PIRSF" id="PIRSF006060">
    <property type="entry name" value="AA_transporter"/>
    <property type="match status" value="1"/>
</dbReference>
<dbReference type="Proteomes" id="UP000033115">
    <property type="component" value="Chromosome"/>
</dbReference>
<dbReference type="GO" id="GO:0022857">
    <property type="term" value="F:transmembrane transporter activity"/>
    <property type="evidence" value="ECO:0007669"/>
    <property type="project" value="InterPro"/>
</dbReference>
<dbReference type="Gene3D" id="1.20.1740.10">
    <property type="entry name" value="Amino acid/polyamine transporter I"/>
    <property type="match status" value="1"/>
</dbReference>
<feature type="transmembrane region" description="Helical" evidence="6">
    <location>
        <begin position="200"/>
        <end position="218"/>
    </location>
</feature>
<dbReference type="HOGENOM" id="CLU_007946_1_2_9"/>
<dbReference type="PANTHER" id="PTHR42770:SF18">
    <property type="entry name" value="ARGININE_AGMATINE ANTIPORTER"/>
    <property type="match status" value="1"/>
</dbReference>
<feature type="transmembrane region" description="Helical" evidence="6">
    <location>
        <begin position="338"/>
        <end position="356"/>
    </location>
</feature>
<feature type="transmembrane region" description="Helical" evidence="6">
    <location>
        <begin position="160"/>
        <end position="180"/>
    </location>
</feature>
<comment type="subcellular location">
    <subcellularLocation>
        <location evidence="1">Cell membrane</location>
        <topology evidence="1">Multi-pass membrane protein</topology>
    </subcellularLocation>
</comment>
<sequence length="454" mass="48447">MKKENNEDGLKREVGLGVAILFVIGSTIGSGIFMAPQNLAKSSSPSVSILAWIITGLGAIMIALSFSSVAAKIPKTGGCVEYTRVAFGEFAAFIVAWFYWIGQSTGGAALIIACLRYMSKIFPVIADSNLLAFVIGCVIFCSLTYINIRGIRQGMMISTATTICKLLPLTLFVLLAIFHFDPANFHTVSQVSVQKNGSNGLSSLSAAIAITMWSFTGIESATTAGGEIKDPEKNIKRATIFGTLGLVVVYLLVSILSTGILPQDQLAQSKAPIADMLNKMTGGTWGGLFIAAGVVISTLGCANGGIIVASRSAFSAAQNNLFPPIFSRLNKKYNTPSASIIISSIFSLILISMNYFKGLNAAYEFVMLLATMVALPPYVFVAAADIVIARKQGNKITIFSFIKNSLVPLLAFIYALYTIYGTGSESVMWGFLLMLGGIPLYLFVRLRANVKESA</sequence>
<reference evidence="7 8" key="1">
    <citation type="journal article" date="2015" name="J. Biotechnol.">
        <title>Complete genome sequence of a malodorant-producing acetogen, Clostridium scatologenes ATCC 25775(T).</title>
        <authorList>
            <person name="Zhu Z."/>
            <person name="Guo T."/>
            <person name="Zheng H."/>
            <person name="Song T."/>
            <person name="Ouyang P."/>
            <person name="Xie J."/>
        </authorList>
    </citation>
    <scope>NUCLEOTIDE SEQUENCE [LARGE SCALE GENOMIC DNA]</scope>
    <source>
        <strain evidence="7 8">ATCC 25775</strain>
    </source>
</reference>
<dbReference type="AlphaFoldDB" id="A0A0E3K0D9"/>
<keyword evidence="5 6" id="KW-0472">Membrane</keyword>
<feature type="transmembrane region" description="Helical" evidence="6">
    <location>
        <begin position="362"/>
        <end position="389"/>
    </location>
</feature>
<gene>
    <name evidence="7" type="ORF">CSCA_1802</name>
</gene>
<name>A0A0E3K0D9_CLOSL</name>
<dbReference type="RefSeq" id="WP_029161884.1">
    <property type="nucleotide sequence ID" value="NZ_CP009933.1"/>
</dbReference>
<keyword evidence="8" id="KW-1185">Reference proteome</keyword>
<evidence type="ECO:0000256" key="1">
    <source>
        <dbReference type="ARBA" id="ARBA00004651"/>
    </source>
</evidence>
<keyword evidence="2" id="KW-1003">Cell membrane</keyword>
<organism evidence="7 8">
    <name type="scientific">Clostridium scatologenes</name>
    <dbReference type="NCBI Taxonomy" id="1548"/>
    <lineage>
        <taxon>Bacteria</taxon>
        <taxon>Bacillati</taxon>
        <taxon>Bacillota</taxon>
        <taxon>Clostridia</taxon>
        <taxon>Eubacteriales</taxon>
        <taxon>Clostridiaceae</taxon>
        <taxon>Clostridium</taxon>
    </lineage>
</organism>
<dbReference type="EMBL" id="CP009933">
    <property type="protein sequence ID" value="AKA68927.1"/>
    <property type="molecule type" value="Genomic_DNA"/>
</dbReference>
<evidence type="ECO:0000256" key="2">
    <source>
        <dbReference type="ARBA" id="ARBA00022475"/>
    </source>
</evidence>
<feature type="transmembrane region" description="Helical" evidence="6">
    <location>
        <begin position="130"/>
        <end position="148"/>
    </location>
</feature>
<evidence type="ECO:0000256" key="5">
    <source>
        <dbReference type="ARBA" id="ARBA00023136"/>
    </source>
</evidence>
<dbReference type="KEGG" id="csq:CSCA_1802"/>
<evidence type="ECO:0000256" key="6">
    <source>
        <dbReference type="SAM" id="Phobius"/>
    </source>
</evidence>
<dbReference type="Pfam" id="PF13520">
    <property type="entry name" value="AA_permease_2"/>
    <property type="match status" value="1"/>
</dbReference>
<dbReference type="InterPro" id="IPR050367">
    <property type="entry name" value="APC_superfamily"/>
</dbReference>
<feature type="transmembrane region" description="Helical" evidence="6">
    <location>
        <begin position="426"/>
        <end position="444"/>
    </location>
</feature>
<feature type="transmembrane region" description="Helical" evidence="6">
    <location>
        <begin position="47"/>
        <end position="69"/>
    </location>
</feature>
<dbReference type="STRING" id="1548.CSCA_1802"/>
<feature type="transmembrane region" description="Helical" evidence="6">
    <location>
        <begin position="401"/>
        <end position="420"/>
    </location>
</feature>
<accession>A0A0E3K0D9</accession>
<keyword evidence="3 6" id="KW-0812">Transmembrane</keyword>
<keyword evidence="4 6" id="KW-1133">Transmembrane helix</keyword>
<evidence type="ECO:0000313" key="7">
    <source>
        <dbReference type="EMBL" id="AKA68927.1"/>
    </source>
</evidence>
<dbReference type="InterPro" id="IPR002293">
    <property type="entry name" value="AA/rel_permease1"/>
</dbReference>
<feature type="transmembrane region" description="Helical" evidence="6">
    <location>
        <begin position="14"/>
        <end position="35"/>
    </location>
</feature>
<dbReference type="PANTHER" id="PTHR42770">
    <property type="entry name" value="AMINO ACID TRANSPORTER-RELATED"/>
    <property type="match status" value="1"/>
</dbReference>
<evidence type="ECO:0000313" key="8">
    <source>
        <dbReference type="Proteomes" id="UP000033115"/>
    </source>
</evidence>
<feature type="transmembrane region" description="Helical" evidence="6">
    <location>
        <begin position="239"/>
        <end position="261"/>
    </location>
</feature>
<feature type="transmembrane region" description="Helical" evidence="6">
    <location>
        <begin position="285"/>
        <end position="309"/>
    </location>
</feature>
<protein>
    <submittedName>
        <fullName evidence="7">Amino acid permease-associated region</fullName>
    </submittedName>
</protein>
<evidence type="ECO:0000256" key="4">
    <source>
        <dbReference type="ARBA" id="ARBA00022989"/>
    </source>
</evidence>